<name>A0A1V2IB75_9ACTN</name>
<protein>
    <submittedName>
        <fullName evidence="2">Alpha/beta hydrolase</fullName>
    </submittedName>
</protein>
<dbReference type="AlphaFoldDB" id="A0A1V2IB75"/>
<comment type="caution">
    <text evidence="2">The sequence shown here is derived from an EMBL/GenBank/DDBJ whole genome shotgun (WGS) entry which is preliminary data.</text>
</comment>
<proteinExistence type="predicted"/>
<organism evidence="2 3">
    <name type="scientific">Pseudofrankia asymbiotica</name>
    <dbReference type="NCBI Taxonomy" id="1834516"/>
    <lineage>
        <taxon>Bacteria</taxon>
        <taxon>Bacillati</taxon>
        <taxon>Actinomycetota</taxon>
        <taxon>Actinomycetes</taxon>
        <taxon>Frankiales</taxon>
        <taxon>Frankiaceae</taxon>
        <taxon>Pseudofrankia</taxon>
    </lineage>
</organism>
<gene>
    <name evidence="2" type="ORF">BL253_15020</name>
</gene>
<dbReference type="OrthoDB" id="3366103at2"/>
<evidence type="ECO:0000259" key="1">
    <source>
        <dbReference type="Pfam" id="PF12697"/>
    </source>
</evidence>
<dbReference type="SUPFAM" id="SSF53474">
    <property type="entry name" value="alpha/beta-Hydrolases"/>
    <property type="match status" value="1"/>
</dbReference>
<dbReference type="EMBL" id="MOMC01000028">
    <property type="protein sequence ID" value="ONH30260.1"/>
    <property type="molecule type" value="Genomic_DNA"/>
</dbReference>
<dbReference type="InterPro" id="IPR029058">
    <property type="entry name" value="AB_hydrolase_fold"/>
</dbReference>
<keyword evidence="2" id="KW-0378">Hydrolase</keyword>
<dbReference type="Pfam" id="PF12697">
    <property type="entry name" value="Abhydrolase_6"/>
    <property type="match status" value="1"/>
</dbReference>
<accession>A0A1V2IB75</accession>
<reference evidence="3" key="1">
    <citation type="submission" date="2016-10" db="EMBL/GenBank/DDBJ databases">
        <title>Frankia sp. NRRL B-16386 Genome sequencing.</title>
        <authorList>
            <person name="Ghodhbane-Gtari F."/>
            <person name="Swanson E."/>
            <person name="Gueddou A."/>
            <person name="Hezbri K."/>
            <person name="Ktari K."/>
            <person name="Nouioui I."/>
            <person name="Morris K."/>
            <person name="Simpson S."/>
            <person name="Abebe-Akele F."/>
            <person name="Thomas K."/>
            <person name="Gtari M."/>
            <person name="Tisa L.S."/>
        </authorList>
    </citation>
    <scope>NUCLEOTIDE SEQUENCE [LARGE SCALE GENOMIC DNA]</scope>
    <source>
        <strain evidence="3">NRRL B-16386</strain>
    </source>
</reference>
<dbReference type="STRING" id="1834516.BL253_15020"/>
<sequence length="320" mass="34441">MKRTSVREEDSGVFHHAPTVYRVLPTADAEILATAFLDHSPLVGSAVPPPAVVLVPGFSGTTRRRAVRSVAEGLRWHAGVVMVETRGHGRSTGVCTFGDREVLDVDAAVGEARRLGHERVVTVGWSMGGAAVVRHAALASSGTHIYGHRLRNLPDAVITVSATSRWFVRDTAPLRRILWMAETRIGRLIARIAFGVRISPRPWPELPAEHPPAPVDLIGKVAPTPLLIVHGDLDGYFTLDHPRALAAAAGPRARLWIVPGFGHAETGVVPGLVDRIGRYLPYLLDGHRHDSMFSADNAWETPVKHIGNGLGSPSSVAVQS</sequence>
<dbReference type="InterPro" id="IPR000073">
    <property type="entry name" value="AB_hydrolase_1"/>
</dbReference>
<dbReference type="Proteomes" id="UP000188929">
    <property type="component" value="Unassembled WGS sequence"/>
</dbReference>
<dbReference type="InterPro" id="IPR050471">
    <property type="entry name" value="AB_hydrolase"/>
</dbReference>
<evidence type="ECO:0000313" key="3">
    <source>
        <dbReference type="Proteomes" id="UP000188929"/>
    </source>
</evidence>
<evidence type="ECO:0000313" key="2">
    <source>
        <dbReference type="EMBL" id="ONH30260.1"/>
    </source>
</evidence>
<dbReference type="PANTHER" id="PTHR43433:SF3">
    <property type="entry name" value="NON-HEME CHLOROPEROXIDASE"/>
    <property type="match status" value="1"/>
</dbReference>
<keyword evidence="3" id="KW-1185">Reference proteome</keyword>
<dbReference type="Gene3D" id="3.40.50.1820">
    <property type="entry name" value="alpha/beta hydrolase"/>
    <property type="match status" value="1"/>
</dbReference>
<feature type="domain" description="AB hydrolase-1" evidence="1">
    <location>
        <begin position="52"/>
        <end position="263"/>
    </location>
</feature>
<dbReference type="GO" id="GO:0016787">
    <property type="term" value="F:hydrolase activity"/>
    <property type="evidence" value="ECO:0007669"/>
    <property type="project" value="UniProtKB-KW"/>
</dbReference>
<dbReference type="PANTHER" id="PTHR43433">
    <property type="entry name" value="HYDROLASE, ALPHA/BETA FOLD FAMILY PROTEIN"/>
    <property type="match status" value="1"/>
</dbReference>